<reference evidence="5 6" key="1">
    <citation type="submission" date="2020-04" db="EMBL/GenBank/DDBJ databases">
        <authorList>
            <person name="Alioto T."/>
            <person name="Alioto T."/>
            <person name="Gomez Garrido J."/>
        </authorList>
    </citation>
    <scope>NUCLEOTIDE SEQUENCE [LARGE SCALE GENOMIC DNA]</scope>
</reference>
<keyword evidence="6" id="KW-1185">Reference proteome</keyword>
<gene>
    <name evidence="5" type="ORF">CLODIP_2_CD15002</name>
</gene>
<dbReference type="SUPFAM" id="SSF144217">
    <property type="entry name" value="CSL zinc finger"/>
    <property type="match status" value="1"/>
</dbReference>
<dbReference type="Gene3D" id="3.10.660.10">
    <property type="entry name" value="DPH Zinc finger"/>
    <property type="match status" value="1"/>
</dbReference>
<dbReference type="InterPro" id="IPR007872">
    <property type="entry name" value="DPH_MB_dom"/>
</dbReference>
<keyword evidence="2" id="KW-0408">Iron</keyword>
<dbReference type="Proteomes" id="UP000494165">
    <property type="component" value="Unassembled WGS sequence"/>
</dbReference>
<evidence type="ECO:0000259" key="4">
    <source>
        <dbReference type="Pfam" id="PF05207"/>
    </source>
</evidence>
<dbReference type="InterPro" id="IPR036671">
    <property type="entry name" value="DPH_MB_sf"/>
</dbReference>
<feature type="region of interest" description="Disordered" evidence="3">
    <location>
        <begin position="195"/>
        <end position="224"/>
    </location>
</feature>
<evidence type="ECO:0000313" key="6">
    <source>
        <dbReference type="Proteomes" id="UP000494165"/>
    </source>
</evidence>
<dbReference type="AlphaFoldDB" id="A0A8S1DLP8"/>
<accession>A0A8S1DLP8</accession>
<protein>
    <recommendedName>
        <fullName evidence="4">DPH-type MB domain-containing protein</fullName>
    </recommendedName>
</protein>
<evidence type="ECO:0000256" key="1">
    <source>
        <dbReference type="ARBA" id="ARBA00022723"/>
    </source>
</evidence>
<evidence type="ECO:0000256" key="3">
    <source>
        <dbReference type="SAM" id="MobiDB-lite"/>
    </source>
</evidence>
<comment type="caution">
    <text evidence="5">The sequence shown here is derived from an EMBL/GenBank/DDBJ whole genome shotgun (WGS) entry which is preliminary data.</text>
</comment>
<sequence>MQNRSGTAVDNFYAILKIEDLAKSKQRTYPCRCGFEFEIDQEGSGELIYECEDCSLCILVDFNCNTSTNSNVMQVTGLDGWLGKGAVVTKIQRGNLGTFSSGKKSKQKKMHCYFQQVMKSSTVKVVEPSKNENVVLVPNMRVCTKKSDFKEEPVVSPVIVEEVTVTEAEGNNPSSALPSFEMEFEFESDIFVPRRKSDRKKSVISQDSHNPDKVPEESLNLDDL</sequence>
<keyword evidence="1" id="KW-0479">Metal-binding</keyword>
<evidence type="ECO:0000256" key="2">
    <source>
        <dbReference type="ARBA" id="ARBA00023004"/>
    </source>
</evidence>
<evidence type="ECO:0000313" key="5">
    <source>
        <dbReference type="EMBL" id="CAB3381494.1"/>
    </source>
</evidence>
<dbReference type="Pfam" id="PF05207">
    <property type="entry name" value="Zn_ribbon_CSL"/>
    <property type="match status" value="1"/>
</dbReference>
<name>A0A8S1DLP8_9INSE</name>
<dbReference type="EMBL" id="CADEPI010000235">
    <property type="protein sequence ID" value="CAB3381494.1"/>
    <property type="molecule type" value="Genomic_DNA"/>
</dbReference>
<organism evidence="5 6">
    <name type="scientific">Cloeon dipterum</name>
    <dbReference type="NCBI Taxonomy" id="197152"/>
    <lineage>
        <taxon>Eukaryota</taxon>
        <taxon>Metazoa</taxon>
        <taxon>Ecdysozoa</taxon>
        <taxon>Arthropoda</taxon>
        <taxon>Hexapoda</taxon>
        <taxon>Insecta</taxon>
        <taxon>Pterygota</taxon>
        <taxon>Palaeoptera</taxon>
        <taxon>Ephemeroptera</taxon>
        <taxon>Pisciforma</taxon>
        <taxon>Baetidae</taxon>
        <taxon>Cloeon</taxon>
    </lineage>
</organism>
<proteinExistence type="predicted"/>
<dbReference type="OrthoDB" id="66964at2759"/>
<dbReference type="GO" id="GO:0046872">
    <property type="term" value="F:metal ion binding"/>
    <property type="evidence" value="ECO:0007669"/>
    <property type="project" value="UniProtKB-KW"/>
</dbReference>
<feature type="domain" description="DPH-type MB" evidence="4">
    <location>
        <begin position="27"/>
        <end position="63"/>
    </location>
</feature>